<dbReference type="SUPFAM" id="SSF52540">
    <property type="entry name" value="P-loop containing nucleoside triphosphate hydrolases"/>
    <property type="match status" value="1"/>
</dbReference>
<reference evidence="2" key="1">
    <citation type="submission" date="2022-07" db="EMBL/GenBank/DDBJ databases">
        <title>Taxonomy of Novel Oxalotrophic and Methylotrophic Bacteria.</title>
        <authorList>
            <person name="Sahin N."/>
            <person name="Tani A."/>
        </authorList>
    </citation>
    <scope>NUCLEOTIDE SEQUENCE</scope>
    <source>
        <strain evidence="2">Y10</strain>
    </source>
</reference>
<accession>A0ABQ5MET9</accession>
<evidence type="ECO:0000313" key="3">
    <source>
        <dbReference type="Proteomes" id="UP001143543"/>
    </source>
</evidence>
<dbReference type="InterPro" id="IPR052754">
    <property type="entry name" value="NTPase_KAP_P-loop"/>
</dbReference>
<comment type="caution">
    <text evidence="2">The sequence shown here is derived from an EMBL/GenBank/DDBJ whole genome shotgun (WGS) entry which is preliminary data.</text>
</comment>
<dbReference type="EMBL" id="BRVO01000001">
    <property type="protein sequence ID" value="GLB47831.1"/>
    <property type="molecule type" value="Genomic_DNA"/>
</dbReference>
<dbReference type="Pfam" id="PF07693">
    <property type="entry name" value="KAP_NTPase"/>
    <property type="match status" value="1"/>
</dbReference>
<dbReference type="PANTHER" id="PTHR22674">
    <property type="entry name" value="NTPASE, KAP FAMILY P-LOOP DOMAIN-CONTAINING 1"/>
    <property type="match status" value="1"/>
</dbReference>
<dbReference type="InterPro" id="IPR011646">
    <property type="entry name" value="KAP_P-loop"/>
</dbReference>
<dbReference type="InterPro" id="IPR027417">
    <property type="entry name" value="P-loop_NTPase"/>
</dbReference>
<feature type="domain" description="KAP NTPase" evidence="1">
    <location>
        <begin position="25"/>
        <end position="272"/>
    </location>
</feature>
<sequence length="467" mass="54195">MASIRNIEIEISDNEPFANCKLGREVYAEVLTTIVDSYADGFVLAINNEWGTGKTTFVKMWQTYLKKVGHNTVYFNAWENDFEDNALVALMGELKAVMESSNADFKSALSKAAKLSKHLVPVVTKAILNKYVDGETLKAGLTALTEGVTDVFEHEVNEYASKKASIKDFKNSLVKLIETTQFNGKPLVFIIDELDRCRPNYAVSILEQIKHFFSVPNIVFVLSIDKEQLGHAVRGVYGSDKLNADEYLRRFIDIEYSLPQPDAMKYAQFLYKYYEIEAFFNNEERVRYPELMKDGGLLFRIISMYFSSGKILLRQQEKIFILLRISLKGFKFNEYVLPDILFFLCFVKMFESSFYFSICNGDLTVKELQVKFYEVSNKYLSYQKDYSNELLYLEMNLIHSYNKFNSYERKEDLLKEDSHGNFIFKSKYCKTKDAHKELVEGFNFDRSCDIALDHLFKRINLLDALKN</sequence>
<proteinExistence type="predicted"/>
<evidence type="ECO:0000313" key="2">
    <source>
        <dbReference type="EMBL" id="GLB47831.1"/>
    </source>
</evidence>
<dbReference type="RefSeq" id="WP_281763496.1">
    <property type="nucleotide sequence ID" value="NZ_BRVO01000001.1"/>
</dbReference>
<gene>
    <name evidence="2" type="ORF">Y10_01990</name>
</gene>
<dbReference type="PANTHER" id="PTHR22674:SF6">
    <property type="entry name" value="NTPASE KAP FAMILY P-LOOP DOMAIN-CONTAINING PROTEIN 1"/>
    <property type="match status" value="1"/>
</dbReference>
<dbReference type="Gene3D" id="3.40.50.300">
    <property type="entry name" value="P-loop containing nucleotide triphosphate hydrolases"/>
    <property type="match status" value="1"/>
</dbReference>
<keyword evidence="3" id="KW-1185">Reference proteome</keyword>
<organism evidence="2 3">
    <name type="scientific">Neptunitalea lumnitzerae</name>
    <dbReference type="NCBI Taxonomy" id="2965509"/>
    <lineage>
        <taxon>Bacteria</taxon>
        <taxon>Pseudomonadati</taxon>
        <taxon>Bacteroidota</taxon>
        <taxon>Flavobacteriia</taxon>
        <taxon>Flavobacteriales</taxon>
        <taxon>Flavobacteriaceae</taxon>
        <taxon>Neptunitalea</taxon>
    </lineage>
</organism>
<protein>
    <submittedName>
        <fullName evidence="2">NTPase</fullName>
    </submittedName>
</protein>
<name>A0ABQ5MET9_9FLAO</name>
<evidence type="ECO:0000259" key="1">
    <source>
        <dbReference type="Pfam" id="PF07693"/>
    </source>
</evidence>
<dbReference type="Proteomes" id="UP001143543">
    <property type="component" value="Unassembled WGS sequence"/>
</dbReference>